<dbReference type="InterPro" id="IPR002104">
    <property type="entry name" value="Integrase_catalytic"/>
</dbReference>
<dbReference type="PANTHER" id="PTHR30349">
    <property type="entry name" value="PHAGE INTEGRASE-RELATED"/>
    <property type="match status" value="1"/>
</dbReference>
<keyword evidence="13" id="KW-1185">Reference proteome</keyword>
<reference evidence="12 13" key="1">
    <citation type="submission" date="2013-05" db="EMBL/GenBank/DDBJ databases">
        <title>Genome assembly of Chondromyces apiculatus DSM 436.</title>
        <authorList>
            <person name="Sharma G."/>
            <person name="Khatri I."/>
            <person name="Kaur C."/>
            <person name="Mayilraj S."/>
            <person name="Subramanian S."/>
        </authorList>
    </citation>
    <scope>NUCLEOTIDE SEQUENCE [LARGE SCALE GENOMIC DNA]</scope>
    <source>
        <strain evidence="12 13">DSM 436</strain>
    </source>
</reference>
<dbReference type="GO" id="GO:0006313">
    <property type="term" value="P:DNA transposition"/>
    <property type="evidence" value="ECO:0007669"/>
    <property type="project" value="UniProtKB-UniRule"/>
</dbReference>
<dbReference type="GO" id="GO:0005737">
    <property type="term" value="C:cytoplasm"/>
    <property type="evidence" value="ECO:0007669"/>
    <property type="project" value="UniProtKB-SubCell"/>
</dbReference>
<dbReference type="Proteomes" id="UP000019678">
    <property type="component" value="Unassembled WGS sequence"/>
</dbReference>
<keyword evidence="6 9" id="KW-0238">DNA-binding</keyword>
<comment type="similarity">
    <text evidence="9">Belongs to the 'phage' integrase family. XerC subfamily.</text>
</comment>
<evidence type="ECO:0000313" key="12">
    <source>
        <dbReference type="EMBL" id="EYF05288.1"/>
    </source>
</evidence>
<evidence type="ECO:0000259" key="11">
    <source>
        <dbReference type="PROSITE" id="PS51900"/>
    </source>
</evidence>
<organism evidence="12 13">
    <name type="scientific">Chondromyces apiculatus DSM 436</name>
    <dbReference type="NCBI Taxonomy" id="1192034"/>
    <lineage>
        <taxon>Bacteria</taxon>
        <taxon>Pseudomonadati</taxon>
        <taxon>Myxococcota</taxon>
        <taxon>Polyangia</taxon>
        <taxon>Polyangiales</taxon>
        <taxon>Polyangiaceae</taxon>
        <taxon>Chondromyces</taxon>
    </lineage>
</organism>
<evidence type="ECO:0000256" key="9">
    <source>
        <dbReference type="HAMAP-Rule" id="MF_01808"/>
    </source>
</evidence>
<evidence type="ECO:0000256" key="7">
    <source>
        <dbReference type="ARBA" id="ARBA00023172"/>
    </source>
</evidence>
<dbReference type="InterPro" id="IPR023009">
    <property type="entry name" value="Tyrosine_recombinase_XerC/XerD"/>
</dbReference>
<comment type="function">
    <text evidence="9">Site-specific tyrosine recombinase, which acts by catalyzing the cutting and rejoining of the recombining DNA molecules. The XerC-XerD complex is essential to convert dimers of the bacterial chromosome into monomers to permit their segregation at cell division. It also contributes to the segregational stability of plasmids.</text>
</comment>
<dbReference type="Pfam" id="PF00589">
    <property type="entry name" value="Phage_integrase"/>
    <property type="match status" value="1"/>
</dbReference>
<feature type="domain" description="Tyr recombinase" evidence="10">
    <location>
        <begin position="108"/>
        <end position="290"/>
    </location>
</feature>
<dbReference type="EMBL" id="ASRX01000025">
    <property type="protein sequence ID" value="EYF05288.1"/>
    <property type="molecule type" value="Genomic_DNA"/>
</dbReference>
<dbReference type="InterPro" id="IPR050090">
    <property type="entry name" value="Tyrosine_recombinase_XerCD"/>
</dbReference>
<evidence type="ECO:0000256" key="2">
    <source>
        <dbReference type="ARBA" id="ARBA00022490"/>
    </source>
</evidence>
<dbReference type="HAMAP" id="MF_01808">
    <property type="entry name" value="Recomb_XerC_XerD"/>
    <property type="match status" value="1"/>
</dbReference>
<evidence type="ECO:0000256" key="6">
    <source>
        <dbReference type="ARBA" id="ARBA00023125"/>
    </source>
</evidence>
<dbReference type="RefSeq" id="WP_044242525.1">
    <property type="nucleotide sequence ID" value="NZ_ASRX01000025.1"/>
</dbReference>
<comment type="caution">
    <text evidence="12">The sequence shown here is derived from an EMBL/GenBank/DDBJ whole genome shotgun (WGS) entry which is preliminary data.</text>
</comment>
<dbReference type="PROSITE" id="PS51898">
    <property type="entry name" value="TYR_RECOMBINASE"/>
    <property type="match status" value="1"/>
</dbReference>
<feature type="active site" evidence="9">
    <location>
        <position position="242"/>
    </location>
</feature>
<dbReference type="STRING" id="1192034.CAP_3429"/>
<feature type="active site" description="O-(3'-phospho-DNA)-tyrosine intermediate" evidence="9">
    <location>
        <position position="277"/>
    </location>
</feature>
<dbReference type="AlphaFoldDB" id="A0A017T7P1"/>
<sequence length="296" mass="32245">MDLSGWVDVYLDHLRVERALAPLTLDAYGHDLAQFVAHAETNGVTRAEQLDATVVGTYLVSAGKQGLGARSAARHLSAVRGLARFLLRERVIEVDPCALVERPKIGRRLPRVLGVEDILAILDAPDATSFRGVRDRAMLQVMYASGLRVSEVVRLKVGDIDRRKGVVMAHGKGDKRRLVPLGEPALAALDDYLALRAAHPRAVSTSALFLSPRGGPLTRQAIWKLLTGYARAKGITKPSSPHKLRHSFATHLLEGGADIRTVQTLLGHADVATTEVYTHLADDHVRAAYRKAHPRA</sequence>
<dbReference type="NCBIfam" id="NF001399">
    <property type="entry name" value="PRK00283.1"/>
    <property type="match status" value="1"/>
</dbReference>
<feature type="domain" description="Core-binding (CB)" evidence="11">
    <location>
        <begin position="1"/>
        <end position="87"/>
    </location>
</feature>
<dbReference type="InterPro" id="IPR013762">
    <property type="entry name" value="Integrase-like_cat_sf"/>
</dbReference>
<evidence type="ECO:0000256" key="8">
    <source>
        <dbReference type="ARBA" id="ARBA00023306"/>
    </source>
</evidence>
<gene>
    <name evidence="9" type="primary">xerC</name>
    <name evidence="12" type="ORF">CAP_3429</name>
</gene>
<dbReference type="GO" id="GO:0003677">
    <property type="term" value="F:DNA binding"/>
    <property type="evidence" value="ECO:0007669"/>
    <property type="project" value="UniProtKB-UniRule"/>
</dbReference>
<dbReference type="Pfam" id="PF02899">
    <property type="entry name" value="Phage_int_SAM_1"/>
    <property type="match status" value="1"/>
</dbReference>
<keyword evidence="4 9" id="KW-0159">Chromosome partition</keyword>
<feature type="active site" evidence="9">
    <location>
        <position position="268"/>
    </location>
</feature>
<feature type="active site" evidence="9">
    <location>
        <position position="148"/>
    </location>
</feature>
<evidence type="ECO:0000256" key="3">
    <source>
        <dbReference type="ARBA" id="ARBA00022618"/>
    </source>
</evidence>
<keyword evidence="7 9" id="KW-0233">DNA recombination</keyword>
<dbReference type="PANTHER" id="PTHR30349:SF81">
    <property type="entry name" value="TYROSINE RECOMBINASE XERC"/>
    <property type="match status" value="1"/>
</dbReference>
<proteinExistence type="inferred from homology"/>
<evidence type="ECO:0000256" key="4">
    <source>
        <dbReference type="ARBA" id="ARBA00022829"/>
    </source>
</evidence>
<name>A0A017T7P1_9BACT</name>
<keyword evidence="5 9" id="KW-0229">DNA integration</keyword>
<dbReference type="CDD" id="cd00798">
    <property type="entry name" value="INT_XerDC_C"/>
    <property type="match status" value="1"/>
</dbReference>
<comment type="subunit">
    <text evidence="9">Forms a cyclic heterotetrameric complex composed of two molecules of XerC and two molecules of XerD.</text>
</comment>
<evidence type="ECO:0000256" key="5">
    <source>
        <dbReference type="ARBA" id="ARBA00022908"/>
    </source>
</evidence>
<feature type="active site" evidence="9">
    <location>
        <position position="245"/>
    </location>
</feature>
<dbReference type="PROSITE" id="PS51900">
    <property type="entry name" value="CB"/>
    <property type="match status" value="1"/>
</dbReference>
<dbReference type="GO" id="GO:0051301">
    <property type="term" value="P:cell division"/>
    <property type="evidence" value="ECO:0007669"/>
    <property type="project" value="UniProtKB-KW"/>
</dbReference>
<protein>
    <recommendedName>
        <fullName evidence="9">Tyrosine recombinase XerC</fullName>
    </recommendedName>
</protein>
<dbReference type="eggNOG" id="COG4974">
    <property type="taxonomic scope" value="Bacteria"/>
</dbReference>
<keyword evidence="2 9" id="KW-0963">Cytoplasm</keyword>
<dbReference type="GO" id="GO:0007059">
    <property type="term" value="P:chromosome segregation"/>
    <property type="evidence" value="ECO:0007669"/>
    <property type="project" value="UniProtKB-UniRule"/>
</dbReference>
<feature type="active site" evidence="9">
    <location>
        <position position="172"/>
    </location>
</feature>
<keyword evidence="3 9" id="KW-0132">Cell division</keyword>
<dbReference type="InterPro" id="IPR010998">
    <property type="entry name" value="Integrase_recombinase_N"/>
</dbReference>
<dbReference type="InterPro" id="IPR044068">
    <property type="entry name" value="CB"/>
</dbReference>
<dbReference type="SUPFAM" id="SSF56349">
    <property type="entry name" value="DNA breaking-rejoining enzymes"/>
    <property type="match status" value="1"/>
</dbReference>
<dbReference type="InterPro" id="IPR004107">
    <property type="entry name" value="Integrase_SAM-like_N"/>
</dbReference>
<evidence type="ECO:0000313" key="13">
    <source>
        <dbReference type="Proteomes" id="UP000019678"/>
    </source>
</evidence>
<comment type="subcellular location">
    <subcellularLocation>
        <location evidence="1 9">Cytoplasm</location>
    </subcellularLocation>
</comment>
<dbReference type="InterPro" id="IPR011010">
    <property type="entry name" value="DNA_brk_join_enz"/>
</dbReference>
<evidence type="ECO:0000256" key="1">
    <source>
        <dbReference type="ARBA" id="ARBA00004496"/>
    </source>
</evidence>
<dbReference type="Gene3D" id="1.10.443.10">
    <property type="entry name" value="Intergrase catalytic core"/>
    <property type="match status" value="1"/>
</dbReference>
<dbReference type="GO" id="GO:0009037">
    <property type="term" value="F:tyrosine-based site-specific recombinase activity"/>
    <property type="evidence" value="ECO:0007669"/>
    <property type="project" value="UniProtKB-UniRule"/>
</dbReference>
<evidence type="ECO:0000259" key="10">
    <source>
        <dbReference type="PROSITE" id="PS51898"/>
    </source>
</evidence>
<keyword evidence="8 9" id="KW-0131">Cell cycle</keyword>
<dbReference type="SUPFAM" id="SSF47823">
    <property type="entry name" value="lambda integrase-like, N-terminal domain"/>
    <property type="match status" value="1"/>
</dbReference>
<accession>A0A017T7P1</accession>
<dbReference type="Gene3D" id="1.10.150.130">
    <property type="match status" value="1"/>
</dbReference>